<dbReference type="Pfam" id="PF07728">
    <property type="entry name" value="AAA_5"/>
    <property type="match status" value="1"/>
</dbReference>
<protein>
    <submittedName>
        <fullName evidence="3">AAA domain-containing protein</fullName>
    </submittedName>
    <submittedName>
        <fullName evidence="4">AAA family ATPase</fullName>
    </submittedName>
</protein>
<dbReference type="GO" id="GO:0005524">
    <property type="term" value="F:ATP binding"/>
    <property type="evidence" value="ECO:0007669"/>
    <property type="project" value="InterPro"/>
</dbReference>
<dbReference type="InterPro" id="IPR011704">
    <property type="entry name" value="ATPase_dyneun-rel_AAA"/>
</dbReference>
<reference evidence="4 5" key="1">
    <citation type="submission" date="2018-08" db="EMBL/GenBank/DDBJ databases">
        <title>A genome reference for cultivated species of the human gut microbiota.</title>
        <authorList>
            <person name="Zou Y."/>
            <person name="Xue W."/>
            <person name="Luo G."/>
        </authorList>
    </citation>
    <scope>NUCLEOTIDE SEQUENCE [LARGE SCALE GENOMIC DNA]</scope>
    <source>
        <strain evidence="4 5">AF43-2</strain>
    </source>
</reference>
<dbReference type="EMBL" id="VUNF01000005">
    <property type="protein sequence ID" value="MST76910.1"/>
    <property type="molecule type" value="Genomic_DNA"/>
</dbReference>
<name>A0A415GGN5_9BACT</name>
<evidence type="ECO:0000313" key="5">
    <source>
        <dbReference type="Proteomes" id="UP000284562"/>
    </source>
</evidence>
<reference evidence="6" key="3">
    <citation type="submission" date="2019-09" db="EMBL/GenBank/DDBJ databases">
        <title>Distinct polysaccharide growth profiles of human intestinal Prevotella copri isolates.</title>
        <authorList>
            <person name="Fehlner-Peach H."/>
            <person name="Magnabosco C."/>
            <person name="Raghavan V."/>
            <person name="Scher J.U."/>
            <person name="Tett A."/>
            <person name="Cox L.M."/>
            <person name="Gottsegen C."/>
            <person name="Watters A."/>
            <person name="Wiltshire- Gordon J.D."/>
            <person name="Segata N."/>
            <person name="Bonneau R."/>
            <person name="Littman D.R."/>
        </authorList>
    </citation>
    <scope>NUCLEOTIDE SEQUENCE [LARGE SCALE GENOMIC DNA]</scope>
    <source>
        <strain evidence="6">iP54</strain>
    </source>
</reference>
<dbReference type="InterPro" id="IPR052934">
    <property type="entry name" value="Methyl-DNA_Rec/Restrict_Enz"/>
</dbReference>
<dbReference type="SUPFAM" id="SSF52540">
    <property type="entry name" value="P-loop containing nucleoside triphosphate hydrolases"/>
    <property type="match status" value="1"/>
</dbReference>
<evidence type="ECO:0000313" key="6">
    <source>
        <dbReference type="Proteomes" id="UP000420635"/>
    </source>
</evidence>
<reference evidence="3 7" key="2">
    <citation type="submission" date="2019-08" db="EMBL/GenBank/DDBJ databases">
        <title>In-depth cultivation of the pig gut microbiome towards novel bacterial diversity and tailored functional studies.</title>
        <authorList>
            <person name="Wylensek D."/>
            <person name="Hitch T.C.A."/>
            <person name="Clavel T."/>
        </authorList>
    </citation>
    <scope>NUCLEOTIDE SEQUENCE [LARGE SCALE GENOMIC DNA]</scope>
    <source>
        <strain evidence="3 7">LKV-178-WT-2C</strain>
    </source>
</reference>
<proteinExistence type="predicted"/>
<dbReference type="SMART" id="SM00382">
    <property type="entry name" value="AAA"/>
    <property type="match status" value="1"/>
</dbReference>
<comment type="caution">
    <text evidence="3">The sequence shown here is derived from an EMBL/GenBank/DDBJ whole genome shotgun (WGS) entry which is preliminary data.</text>
</comment>
<accession>A0A415GGN5</accession>
<evidence type="ECO:0000259" key="1">
    <source>
        <dbReference type="SMART" id="SM00382"/>
    </source>
</evidence>
<organism evidence="3 7">
    <name type="scientific">Segatella copri</name>
    <dbReference type="NCBI Taxonomy" id="165179"/>
    <lineage>
        <taxon>Bacteria</taxon>
        <taxon>Pseudomonadati</taxon>
        <taxon>Bacteroidota</taxon>
        <taxon>Bacteroidia</taxon>
        <taxon>Bacteroidales</taxon>
        <taxon>Prevotellaceae</taxon>
        <taxon>Segatella</taxon>
    </lineage>
</organism>
<evidence type="ECO:0000313" key="7">
    <source>
        <dbReference type="Proteomes" id="UP000450161"/>
    </source>
</evidence>
<dbReference type="EMBL" id="VZBQ01000115">
    <property type="protein sequence ID" value="MQN90084.1"/>
    <property type="molecule type" value="Genomic_DNA"/>
</dbReference>
<dbReference type="Proteomes" id="UP000450161">
    <property type="component" value="Unassembled WGS sequence"/>
</dbReference>
<reference evidence="2" key="4">
    <citation type="submission" date="2022-12" db="EMBL/GenBank/DDBJ databases">
        <title>Distinct polysaccharide growth profiles of human intestinal Prevotella copri isolates.</title>
        <authorList>
            <person name="Fehlner-Peach H."/>
            <person name="Magnabosco C."/>
            <person name="Raghavan V."/>
            <person name="Scher J.U."/>
            <person name="Tett A."/>
            <person name="Cox L.M."/>
            <person name="Gottsegen C."/>
            <person name="Watters A."/>
            <person name="Wiltshire- Gordon J.D."/>
            <person name="Segata N."/>
            <person name="Bonneau R."/>
            <person name="Littman D.R."/>
        </authorList>
    </citation>
    <scope>NUCLEOTIDE SEQUENCE</scope>
    <source>
        <strain evidence="2">IP54</strain>
    </source>
</reference>
<dbReference type="PANTHER" id="PTHR37291">
    <property type="entry name" value="5-METHYLCYTOSINE-SPECIFIC RESTRICTION ENZYME B"/>
    <property type="match status" value="1"/>
</dbReference>
<dbReference type="PANTHER" id="PTHR37291:SF1">
    <property type="entry name" value="TYPE IV METHYL-DIRECTED RESTRICTION ENZYME ECOKMCRB SUBUNIT"/>
    <property type="match status" value="1"/>
</dbReference>
<dbReference type="Proteomes" id="UP000284562">
    <property type="component" value="Unassembled WGS sequence"/>
</dbReference>
<dbReference type="Gene3D" id="3.40.50.300">
    <property type="entry name" value="P-loop containing nucleotide triphosphate hydrolases"/>
    <property type="match status" value="1"/>
</dbReference>
<dbReference type="CDD" id="cd00009">
    <property type="entry name" value="AAA"/>
    <property type="match status" value="1"/>
</dbReference>
<evidence type="ECO:0000313" key="2">
    <source>
        <dbReference type="EMBL" id="MQN90084.1"/>
    </source>
</evidence>
<dbReference type="GO" id="GO:0016887">
    <property type="term" value="F:ATP hydrolysis activity"/>
    <property type="evidence" value="ECO:0007669"/>
    <property type="project" value="InterPro"/>
</dbReference>
<dbReference type="InterPro" id="IPR003593">
    <property type="entry name" value="AAA+_ATPase"/>
</dbReference>
<dbReference type="AlphaFoldDB" id="A0A415GGN5"/>
<feature type="domain" description="AAA+ ATPase" evidence="1">
    <location>
        <begin position="3"/>
        <end position="167"/>
    </location>
</feature>
<sequence>MKAKKNIILEGAPGVGKTFLARKIAYQLIGFVKDENIEMVQFHQSYSYEDFVQGIRPSEEGGFERRNGIFFDFCSKARRSPDQQFVFIIDEINRGNISKILGELMMLIEADKRKKQYAIKLTYSNEDDERFFVPENVYLIGCMNTADRSLAIVDYALRRRFRFCPIKPEFNEAFINFLEEKGISQKNAELVVSKVKSANEVISTIDRGLEIGHSYFCQAEGCEDFSVWWNDICEYELFPYLREICFDDEDKYELICNKLKF</sequence>
<dbReference type="EMBL" id="QRNN01000030">
    <property type="protein sequence ID" value="RHK48268.1"/>
    <property type="molecule type" value="Genomic_DNA"/>
</dbReference>
<evidence type="ECO:0000313" key="3">
    <source>
        <dbReference type="EMBL" id="MST76910.1"/>
    </source>
</evidence>
<dbReference type="InterPro" id="IPR027417">
    <property type="entry name" value="P-loop_NTPase"/>
</dbReference>
<gene>
    <name evidence="4" type="ORF">DW064_08440</name>
    <name evidence="2" type="ORF">F7D59_09550</name>
    <name evidence="3" type="ORF">FYJ72_04265</name>
</gene>
<dbReference type="Proteomes" id="UP000420635">
    <property type="component" value="Unassembled WGS sequence"/>
</dbReference>
<evidence type="ECO:0000313" key="4">
    <source>
        <dbReference type="EMBL" id="RHK48268.1"/>
    </source>
</evidence>